<evidence type="ECO:0000313" key="2">
    <source>
        <dbReference type="Proteomes" id="UP001151760"/>
    </source>
</evidence>
<reference evidence="1" key="2">
    <citation type="submission" date="2022-01" db="EMBL/GenBank/DDBJ databases">
        <authorList>
            <person name="Yamashiro T."/>
            <person name="Shiraishi A."/>
            <person name="Satake H."/>
            <person name="Nakayama K."/>
        </authorList>
    </citation>
    <scope>NUCLEOTIDE SEQUENCE</scope>
</reference>
<sequence length="889" mass="99459">MNVISVIKRKAPTGFVNILGSLRVCLAKVTVTGTEDEVVDGDGDGDGDEDEDGDYENESFANKALILIDGKLVKESYPWVEKQVVQEPMMGISAMEGISGDNTRRLWRRYGHYGKVKRKVLAQLGYTTAIYAARANLKPVVFERYQVGGVPGGQLMTTTEVENFPGFQTELLVVDEEPNKNYGLVKFGDETKQISAMTEMNGRLCSTTPMRIRPATNKNAVDRQQYPKGRWRILQGRKGMINEAVIRNVPSGMVVLIFKVIFFSGQSSEKLDHLPIKKQRFMFREPSQPTIDTTGTESVAPYTKVEEEKVVNECKKASVDEDTSKRALVDRPVCSDAMKSREVLATVKLEPNGVTLPDMSAKETDSCCTCEHEPMFYNYLRPLSSLDEGLYPLTCDEDVCCLATLVRSFKLLELSGVQGLDTQDHVLPTIQSQFSAINLSFISVKPTTNQYRQFRLSHDESFRVDDLDLNLNSTFDLNVSQAKTQEEVPMSEVPNDHVVNGSYTYVDVELAVDVVRIEEHVVEQVRVDEVVDGSGEEVVVHGSGERFKLCNGEVCFKETIGEHDVPFENIGVTSLVPEDILEGEDVDVVNANGIDSNTCYVDETSTYMRIRSNELIRDMEESLNARGRWKVNSDIPVKAVQDQLQRYLDIQVSMSKTFRAKAKAKAKREVKGDHTLQYVTHRDYVVELQSTNPNTTIKIVVERNIDPSLPTSVFKIIYVCLRALKMGFMACRRELLGLDGAFMKGLFSSQVLAAIRLDSKNGIYPLAYALVEAENAFILYKKSKAGKLFAFVRFIKVDNIDRLVTNLCTIWIGCFHLHANVARFHRESKPSAPSHTSNANKRNSPGSYVSILKSSKTSNVMSDQVLPSLILDDSCILDRDFSLSIIPIS</sequence>
<dbReference type="InterPro" id="IPR035979">
    <property type="entry name" value="RBD_domain_sf"/>
</dbReference>
<dbReference type="Proteomes" id="UP001151760">
    <property type="component" value="Unassembled WGS sequence"/>
</dbReference>
<dbReference type="SUPFAM" id="SSF54928">
    <property type="entry name" value="RNA-binding domain, RBD"/>
    <property type="match status" value="1"/>
</dbReference>
<organism evidence="1 2">
    <name type="scientific">Tanacetum coccineum</name>
    <dbReference type="NCBI Taxonomy" id="301880"/>
    <lineage>
        <taxon>Eukaryota</taxon>
        <taxon>Viridiplantae</taxon>
        <taxon>Streptophyta</taxon>
        <taxon>Embryophyta</taxon>
        <taxon>Tracheophyta</taxon>
        <taxon>Spermatophyta</taxon>
        <taxon>Magnoliopsida</taxon>
        <taxon>eudicotyledons</taxon>
        <taxon>Gunneridae</taxon>
        <taxon>Pentapetalae</taxon>
        <taxon>asterids</taxon>
        <taxon>campanulids</taxon>
        <taxon>Asterales</taxon>
        <taxon>Asteraceae</taxon>
        <taxon>Asteroideae</taxon>
        <taxon>Anthemideae</taxon>
        <taxon>Anthemidinae</taxon>
        <taxon>Tanacetum</taxon>
    </lineage>
</organism>
<evidence type="ECO:0000313" key="1">
    <source>
        <dbReference type="EMBL" id="GJU10409.1"/>
    </source>
</evidence>
<dbReference type="PANTHER" id="PTHR31973:SF190">
    <property type="entry name" value="MULE TRANSPOSASE DOMAIN-CONTAINING PROTEIN"/>
    <property type="match status" value="1"/>
</dbReference>
<dbReference type="PRINTS" id="PR00469">
    <property type="entry name" value="PNDRDTASEII"/>
</dbReference>
<proteinExistence type="predicted"/>
<comment type="caution">
    <text evidence="1">The sequence shown here is derived from an EMBL/GenBank/DDBJ whole genome shotgun (WGS) entry which is preliminary data.</text>
</comment>
<dbReference type="InterPro" id="IPR036188">
    <property type="entry name" value="FAD/NAD-bd_sf"/>
</dbReference>
<dbReference type="PANTHER" id="PTHR31973">
    <property type="entry name" value="POLYPROTEIN, PUTATIVE-RELATED"/>
    <property type="match status" value="1"/>
</dbReference>
<reference evidence="1" key="1">
    <citation type="journal article" date="2022" name="Int. J. Mol. Sci.">
        <title>Draft Genome of Tanacetum Coccineum: Genomic Comparison of Closely Related Tanacetum-Family Plants.</title>
        <authorList>
            <person name="Yamashiro T."/>
            <person name="Shiraishi A."/>
            <person name="Nakayama K."/>
            <person name="Satake H."/>
        </authorList>
    </citation>
    <scope>NUCLEOTIDE SEQUENCE</scope>
</reference>
<name>A0ABQ5JH13_9ASTR</name>
<dbReference type="EMBL" id="BQNB010021821">
    <property type="protein sequence ID" value="GJU10409.1"/>
    <property type="molecule type" value="Genomic_DNA"/>
</dbReference>
<gene>
    <name evidence="1" type="ORF">Tco_1132805</name>
</gene>
<keyword evidence="2" id="KW-1185">Reference proteome</keyword>
<protein>
    <submittedName>
        <fullName evidence="1">Transposase, MuDR, MULE transposase domain protein</fullName>
    </submittedName>
</protein>
<accession>A0ABQ5JH13</accession>
<dbReference type="Gene3D" id="3.50.50.60">
    <property type="entry name" value="FAD/NAD(P)-binding domain"/>
    <property type="match status" value="1"/>
</dbReference>